<keyword evidence="5" id="KW-0732">Signal</keyword>
<dbReference type="RefSeq" id="WP_051776974.1">
    <property type="nucleotide sequence ID" value="NZ_JOKI01000006.1"/>
</dbReference>
<dbReference type="PANTHER" id="PTHR30329">
    <property type="entry name" value="STATOR ELEMENT OF FLAGELLAR MOTOR COMPLEX"/>
    <property type="match status" value="1"/>
</dbReference>
<dbReference type="PANTHER" id="PTHR30329:SF21">
    <property type="entry name" value="LIPOPROTEIN YIAD-RELATED"/>
    <property type="match status" value="1"/>
</dbReference>
<dbReference type="EMBL" id="JOKJ01000023">
    <property type="protein sequence ID" value="KEQ04742.1"/>
    <property type="molecule type" value="Genomic_DNA"/>
</dbReference>
<sequence length="269" mass="28250">MVKFLALCAAAYAIGGSASAADIRLHLTGTELNGGPAFEILVDQEVVGKGTVDPIPAPGKYAEFTFQVPDEQLSDANQISVRMTNDAYEEGVGDRNLDVVSATVASVQLESTDFRIMRQGEDTGRSDGRLSANLDVAVAEAPSEGWFSDQSATNPAHSSSRNAECEALTVSVTGYSNGLATISDAQRALLAEFLGQKNCQIKVVGYSSTVGSEAANKRLASQRAEVVADYLVSAGVSRDRVLTLGEGETEQFGPAQGDNRRVVVSSAPL</sequence>
<dbReference type="PROSITE" id="PS51123">
    <property type="entry name" value="OMPA_2"/>
    <property type="match status" value="1"/>
</dbReference>
<dbReference type="Pfam" id="PF00691">
    <property type="entry name" value="OmpA"/>
    <property type="match status" value="1"/>
</dbReference>
<protein>
    <recommendedName>
        <fullName evidence="6">OmpA-like domain-containing protein</fullName>
    </recommendedName>
</protein>
<accession>A0A922NZR8</accession>
<dbReference type="GO" id="GO:0009279">
    <property type="term" value="C:cell outer membrane"/>
    <property type="evidence" value="ECO:0007669"/>
    <property type="project" value="UniProtKB-SubCell"/>
</dbReference>
<evidence type="ECO:0000256" key="4">
    <source>
        <dbReference type="PROSITE-ProRule" id="PRU00473"/>
    </source>
</evidence>
<evidence type="ECO:0000259" key="6">
    <source>
        <dbReference type="PROSITE" id="PS51123"/>
    </source>
</evidence>
<keyword evidence="8" id="KW-1185">Reference proteome</keyword>
<reference evidence="7 8" key="1">
    <citation type="submission" date="2014-06" db="EMBL/GenBank/DDBJ databases">
        <title>Rhizobium pelagicum/R2-400B4.</title>
        <authorList>
            <person name="Kimes N.E."/>
            <person name="Lopez-Perez M."/>
        </authorList>
    </citation>
    <scope>NUCLEOTIDE SEQUENCE [LARGE SCALE GENOMIC DNA]</scope>
    <source>
        <strain evidence="7 8">R2-400B4</strain>
    </source>
</reference>
<keyword evidence="2 4" id="KW-0472">Membrane</keyword>
<dbReference type="SUPFAM" id="SSF103088">
    <property type="entry name" value="OmpA-like"/>
    <property type="match status" value="1"/>
</dbReference>
<feature type="signal peptide" evidence="5">
    <location>
        <begin position="1"/>
        <end position="20"/>
    </location>
</feature>
<comment type="subcellular location">
    <subcellularLocation>
        <location evidence="1">Cell outer membrane</location>
    </subcellularLocation>
</comment>
<evidence type="ECO:0000313" key="8">
    <source>
        <dbReference type="Proteomes" id="UP000052167"/>
    </source>
</evidence>
<dbReference type="InterPro" id="IPR036737">
    <property type="entry name" value="OmpA-like_sf"/>
</dbReference>
<feature type="chain" id="PRO_5036747164" description="OmpA-like domain-containing protein" evidence="5">
    <location>
        <begin position="21"/>
        <end position="269"/>
    </location>
</feature>
<dbReference type="InterPro" id="IPR031768">
    <property type="entry name" value="CBM60_xylan-bd"/>
</dbReference>
<dbReference type="OrthoDB" id="9782229at2"/>
<evidence type="ECO:0000256" key="5">
    <source>
        <dbReference type="SAM" id="SignalP"/>
    </source>
</evidence>
<evidence type="ECO:0000313" key="7">
    <source>
        <dbReference type="EMBL" id="KEQ04742.1"/>
    </source>
</evidence>
<evidence type="ECO:0000256" key="2">
    <source>
        <dbReference type="ARBA" id="ARBA00023136"/>
    </source>
</evidence>
<comment type="caution">
    <text evidence="7">The sequence shown here is derived from an EMBL/GenBank/DDBJ whole genome shotgun (WGS) entry which is preliminary data.</text>
</comment>
<evidence type="ECO:0000256" key="3">
    <source>
        <dbReference type="ARBA" id="ARBA00023237"/>
    </source>
</evidence>
<dbReference type="Gene3D" id="3.30.1330.60">
    <property type="entry name" value="OmpA-like domain"/>
    <property type="match status" value="1"/>
</dbReference>
<dbReference type="AlphaFoldDB" id="A0A922NZR8"/>
<evidence type="ECO:0000256" key="1">
    <source>
        <dbReference type="ARBA" id="ARBA00004442"/>
    </source>
</evidence>
<dbReference type="CDD" id="cd07185">
    <property type="entry name" value="OmpA_C-like"/>
    <property type="match status" value="1"/>
</dbReference>
<feature type="domain" description="OmpA-like" evidence="6">
    <location>
        <begin position="162"/>
        <end position="269"/>
    </location>
</feature>
<dbReference type="PRINTS" id="PR01021">
    <property type="entry name" value="OMPADOMAIN"/>
</dbReference>
<dbReference type="Gene3D" id="2.60.60.40">
    <property type="match status" value="1"/>
</dbReference>
<keyword evidence="3" id="KW-0998">Cell outer membrane</keyword>
<dbReference type="Proteomes" id="UP000052167">
    <property type="component" value="Unassembled WGS sequence"/>
</dbReference>
<dbReference type="InterPro" id="IPR006665">
    <property type="entry name" value="OmpA-like"/>
</dbReference>
<dbReference type="Pfam" id="PF16841">
    <property type="entry name" value="CBM60"/>
    <property type="match status" value="1"/>
</dbReference>
<gene>
    <name evidence="7" type="ORF">GV68_12155</name>
</gene>
<dbReference type="InterPro" id="IPR006664">
    <property type="entry name" value="OMP_bac"/>
</dbReference>
<proteinExistence type="predicted"/>
<organism evidence="7 8">
    <name type="scientific">Pseudorhizobium pelagicum</name>
    <dbReference type="NCBI Taxonomy" id="1509405"/>
    <lineage>
        <taxon>Bacteria</taxon>
        <taxon>Pseudomonadati</taxon>
        <taxon>Pseudomonadota</taxon>
        <taxon>Alphaproteobacteria</taxon>
        <taxon>Hyphomicrobiales</taxon>
        <taxon>Rhizobiaceae</taxon>
        <taxon>Rhizobium/Agrobacterium group</taxon>
        <taxon>Pseudorhizobium</taxon>
    </lineage>
</organism>
<name>A0A922NZR8_9HYPH</name>
<dbReference type="InterPro" id="IPR050330">
    <property type="entry name" value="Bact_OuterMem_StrucFunc"/>
</dbReference>